<name>A0A3L8CDU1_9PSED</name>
<evidence type="ECO:0000256" key="8">
    <source>
        <dbReference type="ARBA" id="ARBA00023284"/>
    </source>
</evidence>
<keyword evidence="17" id="KW-1185">Reference proteome</keyword>
<dbReference type="GO" id="GO:0045454">
    <property type="term" value="P:cell redox homeostasis"/>
    <property type="evidence" value="ECO:0007669"/>
    <property type="project" value="TreeGrafter"/>
</dbReference>
<dbReference type="EMBL" id="PEGA01000002">
    <property type="protein sequence ID" value="RLU13962.1"/>
    <property type="molecule type" value="Genomic_DNA"/>
</dbReference>
<comment type="catalytic activity">
    <reaction evidence="12">
        <text>a hydroperoxide + [thioredoxin]-dithiol = an alcohol + [thioredoxin]-disulfide + H2O</text>
        <dbReference type="Rhea" id="RHEA:62620"/>
        <dbReference type="Rhea" id="RHEA-COMP:10698"/>
        <dbReference type="Rhea" id="RHEA-COMP:10700"/>
        <dbReference type="ChEBI" id="CHEBI:15377"/>
        <dbReference type="ChEBI" id="CHEBI:29950"/>
        <dbReference type="ChEBI" id="CHEBI:30879"/>
        <dbReference type="ChEBI" id="CHEBI:35924"/>
        <dbReference type="ChEBI" id="CHEBI:50058"/>
        <dbReference type="EC" id="1.11.1.24"/>
    </reaction>
</comment>
<evidence type="ECO:0000256" key="7">
    <source>
        <dbReference type="ARBA" id="ARBA00023157"/>
    </source>
</evidence>
<sequence>MAVAIDQPVTDFEAPATSGQTVSLASLKGKQVVIYFYPKDSTPGCTTQGQGFRDQLEAFKAANTEVFGVSRDSLKSHENFKAKQAFTFELISDKEEALCQLFDVIKLKKLYGKEYMGVDRSTFLIDKNGVLRQEWRGVKVPGHVDAVLAAAEALNKA</sequence>
<accession>A0A3L8CDU1</accession>
<evidence type="ECO:0000256" key="4">
    <source>
        <dbReference type="ARBA" id="ARBA00022559"/>
    </source>
</evidence>
<dbReference type="EMBL" id="PEGB01000015">
    <property type="protein sequence ID" value="RLU06335.1"/>
    <property type="molecule type" value="Genomic_DNA"/>
</dbReference>
<organism evidence="15 17">
    <name type="scientific">Pseudomonas prosekii</name>
    <dbReference type="NCBI Taxonomy" id="1148509"/>
    <lineage>
        <taxon>Bacteria</taxon>
        <taxon>Pseudomonadati</taxon>
        <taxon>Pseudomonadota</taxon>
        <taxon>Gammaproteobacteria</taxon>
        <taxon>Pseudomonadales</taxon>
        <taxon>Pseudomonadaceae</taxon>
        <taxon>Pseudomonas</taxon>
    </lineage>
</organism>
<dbReference type="InterPro" id="IPR050924">
    <property type="entry name" value="Peroxiredoxin_BCP/PrxQ"/>
</dbReference>
<dbReference type="Gene3D" id="3.40.30.10">
    <property type="entry name" value="Glutaredoxin"/>
    <property type="match status" value="1"/>
</dbReference>
<dbReference type="AlphaFoldDB" id="A0A3L8CDU1"/>
<evidence type="ECO:0000256" key="13">
    <source>
        <dbReference type="PIRSR" id="PIRSR000239-1"/>
    </source>
</evidence>
<keyword evidence="8" id="KW-0676">Redox-active center</keyword>
<keyword evidence="6" id="KW-0560">Oxidoreductase</keyword>
<dbReference type="FunFam" id="3.40.30.10:FF:000007">
    <property type="entry name" value="Thioredoxin-dependent thiol peroxidase"/>
    <property type="match status" value="1"/>
</dbReference>
<comment type="caution">
    <text evidence="15">The sequence shown here is derived from an EMBL/GenBank/DDBJ whole genome shotgun (WGS) entry which is preliminary data.</text>
</comment>
<evidence type="ECO:0000256" key="12">
    <source>
        <dbReference type="ARBA" id="ARBA00049091"/>
    </source>
</evidence>
<feature type="active site" description="Cysteine sulfenic acid (-SOH) intermediate; for peroxidase activity" evidence="13">
    <location>
        <position position="45"/>
    </location>
</feature>
<evidence type="ECO:0000256" key="10">
    <source>
        <dbReference type="ARBA" id="ARBA00038489"/>
    </source>
</evidence>
<dbReference type="PIRSF" id="PIRSF000239">
    <property type="entry name" value="AHPC"/>
    <property type="match status" value="1"/>
</dbReference>
<proteinExistence type="inferred from homology"/>
<dbReference type="SUPFAM" id="SSF52833">
    <property type="entry name" value="Thioredoxin-like"/>
    <property type="match status" value="1"/>
</dbReference>
<keyword evidence="4" id="KW-0575">Peroxidase</keyword>
<dbReference type="PANTHER" id="PTHR42801">
    <property type="entry name" value="THIOREDOXIN-DEPENDENT PEROXIDE REDUCTASE"/>
    <property type="match status" value="1"/>
</dbReference>
<evidence type="ECO:0000313" key="16">
    <source>
        <dbReference type="EMBL" id="RLU13962.1"/>
    </source>
</evidence>
<keyword evidence="5" id="KW-0049">Antioxidant</keyword>
<protein>
    <recommendedName>
        <fullName evidence="3">thioredoxin-dependent peroxiredoxin</fullName>
        <ecNumber evidence="3">1.11.1.24</ecNumber>
    </recommendedName>
    <alternativeName>
        <fullName evidence="9">Thioredoxin peroxidase</fullName>
    </alternativeName>
    <alternativeName>
        <fullName evidence="11">Thioredoxin-dependent peroxiredoxin Bcp</fullName>
    </alternativeName>
</protein>
<evidence type="ECO:0000256" key="5">
    <source>
        <dbReference type="ARBA" id="ARBA00022862"/>
    </source>
</evidence>
<comment type="similarity">
    <text evidence="10">Belongs to the peroxiredoxin family. BCP/PrxQ subfamily.</text>
</comment>
<comment type="subunit">
    <text evidence="2">Monomer.</text>
</comment>
<dbReference type="Pfam" id="PF00578">
    <property type="entry name" value="AhpC-TSA"/>
    <property type="match status" value="1"/>
</dbReference>
<dbReference type="InterPro" id="IPR024706">
    <property type="entry name" value="Peroxiredoxin_AhpC-typ"/>
</dbReference>
<reference evidence="17 18" key="1">
    <citation type="journal article" date="2018" name="Front. Microbiol.">
        <title>Discovery of Phloeophagus Beetles as a Source of Pseudomonas Strains That Produce Potentially New Bioactive Substances and Description of Pseudomonas bohemica sp. nov.</title>
        <authorList>
            <person name="Saati-Santamaria Z."/>
            <person name="Lopez-Mondejar R."/>
            <person name="Jimenez-Gomez A."/>
            <person name="Diez-Mendez A."/>
            <person name="Vetrovsky T."/>
            <person name="Igual J.M."/>
            <person name="Velazquez E."/>
            <person name="Kolarik M."/>
            <person name="Rivas R."/>
            <person name="Garcia-Fraile P."/>
        </authorList>
    </citation>
    <scope>NUCLEOTIDE SEQUENCE [LARGE SCALE GENOMIC DNA]</scope>
    <source>
        <strain evidence="16 18">A2-NA12</strain>
        <strain evidence="15 17">A2-NA13</strain>
    </source>
</reference>
<dbReference type="Proteomes" id="UP000282140">
    <property type="component" value="Unassembled WGS sequence"/>
</dbReference>
<evidence type="ECO:0000256" key="1">
    <source>
        <dbReference type="ARBA" id="ARBA00003330"/>
    </source>
</evidence>
<dbReference type="InterPro" id="IPR036249">
    <property type="entry name" value="Thioredoxin-like_sf"/>
</dbReference>
<dbReference type="PROSITE" id="PS51352">
    <property type="entry name" value="THIOREDOXIN_2"/>
    <property type="match status" value="1"/>
</dbReference>
<dbReference type="InterPro" id="IPR013766">
    <property type="entry name" value="Thioredoxin_domain"/>
</dbReference>
<evidence type="ECO:0000256" key="2">
    <source>
        <dbReference type="ARBA" id="ARBA00011245"/>
    </source>
</evidence>
<dbReference type="GO" id="GO:0034599">
    <property type="term" value="P:cellular response to oxidative stress"/>
    <property type="evidence" value="ECO:0007669"/>
    <property type="project" value="TreeGrafter"/>
</dbReference>
<gene>
    <name evidence="16" type="ORF">CS076_02065</name>
    <name evidence="15" type="ORF">CS078_21645</name>
</gene>
<evidence type="ECO:0000256" key="9">
    <source>
        <dbReference type="ARBA" id="ARBA00032824"/>
    </source>
</evidence>
<dbReference type="InterPro" id="IPR000866">
    <property type="entry name" value="AhpC/TSA"/>
</dbReference>
<feature type="domain" description="Thioredoxin" evidence="14">
    <location>
        <begin position="3"/>
        <end position="156"/>
    </location>
</feature>
<dbReference type="EC" id="1.11.1.24" evidence="3"/>
<evidence type="ECO:0000256" key="3">
    <source>
        <dbReference type="ARBA" id="ARBA00013017"/>
    </source>
</evidence>
<evidence type="ECO:0000256" key="11">
    <source>
        <dbReference type="ARBA" id="ARBA00042639"/>
    </source>
</evidence>
<evidence type="ECO:0000313" key="15">
    <source>
        <dbReference type="EMBL" id="RLU06335.1"/>
    </source>
</evidence>
<dbReference type="GO" id="GO:0005737">
    <property type="term" value="C:cytoplasm"/>
    <property type="evidence" value="ECO:0007669"/>
    <property type="project" value="TreeGrafter"/>
</dbReference>
<comment type="function">
    <text evidence="1">Thiol-specific peroxidase that catalyzes the reduction of hydrogen peroxide and organic hydroperoxides to water and alcohols, respectively. Plays a role in cell protection against oxidative stress by detoxifying peroxides and as sensor of hydrogen peroxide-mediated signaling events.</text>
</comment>
<dbReference type="PANTHER" id="PTHR42801:SF4">
    <property type="entry name" value="AHPC_TSA FAMILY PROTEIN"/>
    <property type="match status" value="1"/>
</dbReference>
<evidence type="ECO:0000313" key="17">
    <source>
        <dbReference type="Proteomes" id="UP000282140"/>
    </source>
</evidence>
<dbReference type="GO" id="GO:0008379">
    <property type="term" value="F:thioredoxin peroxidase activity"/>
    <property type="evidence" value="ECO:0007669"/>
    <property type="project" value="TreeGrafter"/>
</dbReference>
<evidence type="ECO:0000259" key="14">
    <source>
        <dbReference type="PROSITE" id="PS51352"/>
    </source>
</evidence>
<keyword evidence="7" id="KW-1015">Disulfide bond</keyword>
<dbReference type="RefSeq" id="WP_109502706.1">
    <property type="nucleotide sequence ID" value="NZ_CP196739.1"/>
</dbReference>
<dbReference type="CDD" id="cd03017">
    <property type="entry name" value="PRX_BCP"/>
    <property type="match status" value="1"/>
</dbReference>
<evidence type="ECO:0000256" key="6">
    <source>
        <dbReference type="ARBA" id="ARBA00023002"/>
    </source>
</evidence>
<evidence type="ECO:0000313" key="18">
    <source>
        <dbReference type="Proteomes" id="UP000282672"/>
    </source>
</evidence>
<dbReference type="Proteomes" id="UP000282672">
    <property type="component" value="Unassembled WGS sequence"/>
</dbReference>